<dbReference type="GO" id="GO:0016020">
    <property type="term" value="C:membrane"/>
    <property type="evidence" value="ECO:0007669"/>
    <property type="project" value="UniProtKB-SubCell"/>
</dbReference>
<proteinExistence type="inferred from homology"/>
<dbReference type="Pfam" id="PF04011">
    <property type="entry name" value="LemA"/>
    <property type="match status" value="1"/>
</dbReference>
<comment type="subcellular location">
    <subcellularLocation>
        <location evidence="1">Membrane</location>
        <topology evidence="1">Single-pass membrane protein</topology>
    </subcellularLocation>
</comment>
<keyword evidence="3 6" id="KW-0812">Transmembrane</keyword>
<dbReference type="SUPFAM" id="SSF140478">
    <property type="entry name" value="LemA-like"/>
    <property type="match status" value="1"/>
</dbReference>
<gene>
    <name evidence="7" type="ORF">SAMN05216480_101581</name>
</gene>
<dbReference type="EMBL" id="FPBK01000001">
    <property type="protein sequence ID" value="SFU30561.1"/>
    <property type="molecule type" value="Genomic_DNA"/>
</dbReference>
<name>A0A1I7F2U7_9FLAO</name>
<keyword evidence="4 6" id="KW-1133">Transmembrane helix</keyword>
<comment type="similarity">
    <text evidence="2">Belongs to the LemA family.</text>
</comment>
<dbReference type="Proteomes" id="UP000199138">
    <property type="component" value="Unassembled WGS sequence"/>
</dbReference>
<feature type="transmembrane region" description="Helical" evidence="6">
    <location>
        <begin position="6"/>
        <end position="27"/>
    </location>
</feature>
<dbReference type="InterPro" id="IPR023353">
    <property type="entry name" value="LemA-like_dom_sf"/>
</dbReference>
<dbReference type="STRING" id="1224947.SAMN05216480_101581"/>
<evidence type="ECO:0000313" key="7">
    <source>
        <dbReference type="EMBL" id="SFU30561.1"/>
    </source>
</evidence>
<sequence>MKKGTIGLIIIGILVLIIGIFVFRGFVSIPNTALERDQTVEQAWGNVETSYQRRNDLIGNLVKTVQGAADFERNTLKEVIEARSKATSVNVDASNLNAAQIEQFQKAQSGVSSALSRLLVSVERYPELKANQNFLKLQDELTSTENTIQTARTRYNTAVKEYNVYIQKIPNSWFLSGYEKKPFFKSDEGAEKAPDVDFNF</sequence>
<evidence type="ECO:0000256" key="5">
    <source>
        <dbReference type="ARBA" id="ARBA00023136"/>
    </source>
</evidence>
<protein>
    <submittedName>
        <fullName evidence="7">LemA protein</fullName>
    </submittedName>
</protein>
<dbReference type="OrthoDB" id="9804152at2"/>
<evidence type="ECO:0000256" key="1">
    <source>
        <dbReference type="ARBA" id="ARBA00004167"/>
    </source>
</evidence>
<evidence type="ECO:0000256" key="2">
    <source>
        <dbReference type="ARBA" id="ARBA00008854"/>
    </source>
</evidence>
<dbReference type="InterPro" id="IPR007156">
    <property type="entry name" value="MamQ_LemA"/>
</dbReference>
<accession>A0A1I7F2U7</accession>
<dbReference type="AlphaFoldDB" id="A0A1I7F2U7"/>
<dbReference type="PANTHER" id="PTHR34478">
    <property type="entry name" value="PROTEIN LEMA"/>
    <property type="match status" value="1"/>
</dbReference>
<reference evidence="7 8" key="1">
    <citation type="submission" date="2016-10" db="EMBL/GenBank/DDBJ databases">
        <authorList>
            <person name="de Groot N.N."/>
        </authorList>
    </citation>
    <scope>NUCLEOTIDE SEQUENCE [LARGE SCALE GENOMIC DNA]</scope>
    <source>
        <strain evidence="7 8">CGMCC 1.12333</strain>
    </source>
</reference>
<dbReference type="RefSeq" id="WP_093022774.1">
    <property type="nucleotide sequence ID" value="NZ_FPBK01000001.1"/>
</dbReference>
<keyword evidence="8" id="KW-1185">Reference proteome</keyword>
<evidence type="ECO:0000256" key="3">
    <source>
        <dbReference type="ARBA" id="ARBA00022692"/>
    </source>
</evidence>
<evidence type="ECO:0000256" key="4">
    <source>
        <dbReference type="ARBA" id="ARBA00022989"/>
    </source>
</evidence>
<evidence type="ECO:0000313" key="8">
    <source>
        <dbReference type="Proteomes" id="UP000199138"/>
    </source>
</evidence>
<dbReference type="PANTHER" id="PTHR34478:SF2">
    <property type="entry name" value="MEMBRANE PROTEIN"/>
    <property type="match status" value="1"/>
</dbReference>
<keyword evidence="5 6" id="KW-0472">Membrane</keyword>
<organism evidence="7 8">
    <name type="scientific">Pustulibacterium marinum</name>
    <dbReference type="NCBI Taxonomy" id="1224947"/>
    <lineage>
        <taxon>Bacteria</taxon>
        <taxon>Pseudomonadati</taxon>
        <taxon>Bacteroidota</taxon>
        <taxon>Flavobacteriia</taxon>
        <taxon>Flavobacteriales</taxon>
        <taxon>Flavobacteriaceae</taxon>
        <taxon>Pustulibacterium</taxon>
    </lineage>
</organism>
<evidence type="ECO:0000256" key="6">
    <source>
        <dbReference type="SAM" id="Phobius"/>
    </source>
</evidence>
<dbReference type="Gene3D" id="1.20.1440.20">
    <property type="entry name" value="LemA-like domain"/>
    <property type="match status" value="1"/>
</dbReference>